<dbReference type="PANTHER" id="PTHR14491">
    <property type="entry name" value="SOSONDOWAH, ISOFORM G"/>
    <property type="match status" value="1"/>
</dbReference>
<dbReference type="PANTHER" id="PTHR14491:SF8">
    <property type="entry name" value="ANKYRIN REPEAT DOMAIN-CONTAINING PROTEIN SOWAHD"/>
    <property type="match status" value="1"/>
</dbReference>
<comment type="similarity">
    <text evidence="3">Belongs to the SOWAH family.</text>
</comment>
<dbReference type="InterPro" id="IPR002110">
    <property type="entry name" value="Ankyrin_rpt"/>
</dbReference>
<dbReference type="EMBL" id="JAFJMO010000005">
    <property type="protein sequence ID" value="KAJ8276149.1"/>
    <property type="molecule type" value="Genomic_DNA"/>
</dbReference>
<proteinExistence type="inferred from homology"/>
<dbReference type="SUPFAM" id="SSF48403">
    <property type="entry name" value="Ankyrin repeat"/>
    <property type="match status" value="1"/>
</dbReference>
<evidence type="ECO:0000313" key="5">
    <source>
        <dbReference type="EMBL" id="KAJ8276149.1"/>
    </source>
</evidence>
<comment type="caution">
    <text evidence="5">The sequence shown here is derived from an EMBL/GenBank/DDBJ whole genome shotgun (WGS) entry which is preliminary data.</text>
</comment>
<keyword evidence="2 4" id="KW-0040">ANK repeat</keyword>
<protein>
    <submittedName>
        <fullName evidence="5">Uncharacterized protein</fullName>
    </submittedName>
</protein>
<gene>
    <name evidence="5" type="ORF">COCON_G00079010</name>
</gene>
<dbReference type="SMART" id="SM00248">
    <property type="entry name" value="ANK"/>
    <property type="match status" value="2"/>
</dbReference>
<evidence type="ECO:0000256" key="3">
    <source>
        <dbReference type="ARBA" id="ARBA00038122"/>
    </source>
</evidence>
<evidence type="ECO:0000256" key="1">
    <source>
        <dbReference type="ARBA" id="ARBA00022737"/>
    </source>
</evidence>
<dbReference type="AlphaFoldDB" id="A0A9Q1DPG4"/>
<feature type="repeat" description="ANK" evidence="4">
    <location>
        <begin position="250"/>
        <end position="271"/>
    </location>
</feature>
<dbReference type="Proteomes" id="UP001152803">
    <property type="component" value="Unassembled WGS sequence"/>
</dbReference>
<dbReference type="OrthoDB" id="60433at2759"/>
<accession>A0A9Q1DPG4</accession>
<keyword evidence="1" id="KW-0677">Repeat</keyword>
<keyword evidence="6" id="KW-1185">Reference proteome</keyword>
<dbReference type="InterPro" id="IPR036770">
    <property type="entry name" value="Ankyrin_rpt-contain_sf"/>
</dbReference>
<evidence type="ECO:0000256" key="2">
    <source>
        <dbReference type="ARBA" id="ARBA00023043"/>
    </source>
</evidence>
<dbReference type="PROSITE" id="PS50088">
    <property type="entry name" value="ANK_REPEAT"/>
    <property type="match status" value="1"/>
</dbReference>
<name>A0A9Q1DPG4_CONCO</name>
<organism evidence="5 6">
    <name type="scientific">Conger conger</name>
    <name type="common">Conger eel</name>
    <name type="synonym">Muraena conger</name>
    <dbReference type="NCBI Taxonomy" id="82655"/>
    <lineage>
        <taxon>Eukaryota</taxon>
        <taxon>Metazoa</taxon>
        <taxon>Chordata</taxon>
        <taxon>Craniata</taxon>
        <taxon>Vertebrata</taxon>
        <taxon>Euteleostomi</taxon>
        <taxon>Actinopterygii</taxon>
        <taxon>Neopterygii</taxon>
        <taxon>Teleostei</taxon>
        <taxon>Anguilliformes</taxon>
        <taxon>Congridae</taxon>
        <taxon>Conger</taxon>
    </lineage>
</organism>
<evidence type="ECO:0000256" key="4">
    <source>
        <dbReference type="PROSITE-ProRule" id="PRU00023"/>
    </source>
</evidence>
<reference evidence="5" key="1">
    <citation type="journal article" date="2023" name="Science">
        <title>Genome structures resolve the early diversification of teleost fishes.</title>
        <authorList>
            <person name="Parey E."/>
            <person name="Louis A."/>
            <person name="Montfort J."/>
            <person name="Bouchez O."/>
            <person name="Roques C."/>
            <person name="Iampietro C."/>
            <person name="Lluch J."/>
            <person name="Castinel A."/>
            <person name="Donnadieu C."/>
            <person name="Desvignes T."/>
            <person name="Floi Bucao C."/>
            <person name="Jouanno E."/>
            <person name="Wen M."/>
            <person name="Mejri S."/>
            <person name="Dirks R."/>
            <person name="Jansen H."/>
            <person name="Henkel C."/>
            <person name="Chen W.J."/>
            <person name="Zahm M."/>
            <person name="Cabau C."/>
            <person name="Klopp C."/>
            <person name="Thompson A.W."/>
            <person name="Robinson-Rechavi M."/>
            <person name="Braasch I."/>
            <person name="Lecointre G."/>
            <person name="Bobe J."/>
            <person name="Postlethwait J.H."/>
            <person name="Berthelot C."/>
            <person name="Roest Crollius H."/>
            <person name="Guiguen Y."/>
        </authorList>
    </citation>
    <scope>NUCLEOTIDE SEQUENCE</scope>
    <source>
        <strain evidence="5">Concon-B</strain>
    </source>
</reference>
<dbReference type="Gene3D" id="1.25.40.20">
    <property type="entry name" value="Ankyrin repeat-containing domain"/>
    <property type="match status" value="1"/>
</dbReference>
<dbReference type="Pfam" id="PF12796">
    <property type="entry name" value="Ank_2"/>
    <property type="match status" value="1"/>
</dbReference>
<evidence type="ECO:0000313" key="6">
    <source>
        <dbReference type="Proteomes" id="UP001152803"/>
    </source>
</evidence>
<sequence>MYSHEGISESTDMTCGGHSQSDNALASAKNGDGFKCDTSKKGSHYSSGLKSSGDCNAILEQPMSNTATAAIPAPLPASVRRYRLQKQHTTGDMCIGTTNSPGVPRKLSAPALDKGSLTPGMRKKYLKELLLTKTGLSSIFLTSDIASAYSKDLDSDGIPQASEESANIPTFWALDPTEHAWMLSVVDGNFDIIVGYLSIDSSLLTKKDFVTGFTVLHWLSKYGKHETLIQLLRHAEKQGLAVDINIKASGGYTPLHVAVMHGQYMVVKILVGAFCASVDDMDYSGRRAWQYLRTNASAEIKELLGAMNDEGGRAHGYENANNNSASAAHYLQGVQYGKERRPVQRSQLCGFVRRLIAYFMQYWT</sequence>
<dbReference type="PROSITE" id="PS50297">
    <property type="entry name" value="ANK_REP_REGION"/>
    <property type="match status" value="1"/>
</dbReference>